<gene>
    <name evidence="4" type="ORF">PENFLA_c024G09959</name>
</gene>
<proteinExistence type="predicted"/>
<dbReference type="Gene3D" id="3.90.1150.80">
    <property type="match status" value="1"/>
</dbReference>
<dbReference type="PANTHER" id="PTHR28006">
    <property type="entry name" value="MONOPOLIN COMPLEX SUBUNIT CSM1"/>
    <property type="match status" value="1"/>
</dbReference>
<dbReference type="GO" id="GO:0045144">
    <property type="term" value="P:meiotic sister chromatid segregation"/>
    <property type="evidence" value="ECO:0007669"/>
    <property type="project" value="TreeGrafter"/>
</dbReference>
<dbReference type="AlphaFoldDB" id="A0A1V6STY4"/>
<feature type="domain" description="Monopolin complex subunit Csm1/Pcs1 C-terminal" evidence="3">
    <location>
        <begin position="428"/>
        <end position="513"/>
    </location>
</feature>
<name>A0A1V6STY4_9EURO</name>
<dbReference type="FunFam" id="3.90.1150.80:FF:000001">
    <property type="entry name" value="Chromosome segregation protein (Pcs1)"/>
    <property type="match status" value="1"/>
</dbReference>
<feature type="coiled-coil region" evidence="1">
    <location>
        <begin position="348"/>
        <end position="396"/>
    </location>
</feature>
<dbReference type="GO" id="GO:0033551">
    <property type="term" value="C:monopolin complex"/>
    <property type="evidence" value="ECO:0007669"/>
    <property type="project" value="InterPro"/>
</dbReference>
<reference evidence="5" key="1">
    <citation type="journal article" date="2017" name="Nat. Microbiol.">
        <title>Global analysis of biosynthetic gene clusters reveals vast potential of secondary metabolite production in Penicillium species.</title>
        <authorList>
            <person name="Nielsen J.C."/>
            <person name="Grijseels S."/>
            <person name="Prigent S."/>
            <person name="Ji B."/>
            <person name="Dainat J."/>
            <person name="Nielsen K.F."/>
            <person name="Frisvad J.C."/>
            <person name="Workman M."/>
            <person name="Nielsen J."/>
        </authorList>
    </citation>
    <scope>NUCLEOTIDE SEQUENCE [LARGE SCALE GENOMIC DNA]</scope>
    <source>
        <strain evidence="5">IBT 14082</strain>
    </source>
</reference>
<dbReference type="InterPro" id="IPR038608">
    <property type="entry name" value="Csm1/Pcs1_C_sf"/>
</dbReference>
<dbReference type="GO" id="GO:1990644">
    <property type="term" value="F:microtubule site clamp"/>
    <property type="evidence" value="ECO:0007669"/>
    <property type="project" value="TreeGrafter"/>
</dbReference>
<protein>
    <recommendedName>
        <fullName evidence="3">Monopolin complex subunit Csm1/Pcs1 C-terminal domain-containing protein</fullName>
    </recommendedName>
</protein>
<feature type="compositionally biased region" description="Low complexity" evidence="2">
    <location>
        <begin position="140"/>
        <end position="149"/>
    </location>
</feature>
<feature type="compositionally biased region" description="Low complexity" evidence="2">
    <location>
        <begin position="54"/>
        <end position="77"/>
    </location>
</feature>
<dbReference type="InterPro" id="IPR040349">
    <property type="entry name" value="Csm1/Pcs1"/>
</dbReference>
<keyword evidence="5" id="KW-1185">Reference proteome</keyword>
<evidence type="ECO:0000313" key="4">
    <source>
        <dbReference type="EMBL" id="OQE17475.1"/>
    </source>
</evidence>
<sequence>MPKRKAPPKLSGLLGSDDEDIMQVEATETQETHEPPAKKRKGRPRTSNENVIETQPTRPTRPATRTRKQQAAVSVAEPEPPANKKPARRGRPTGSSRAAQDTETPLQETETEAMVPEQEDSDDQENEKPLASRNTKKQPPKAAKAAPARSRGRPRAVSIQLQTDGEFEFTPSGSQHVSFQETHTEQADLSPLARASRGRKETKVEDSQLNERPAAELVDETIIHDAPAYSRKSMSPVKNARSRLSILRNPQESSPRKRKLGGTDSEQGGDPELRRRLGELTKKHDALESKYRNLREIGIVEANTNMEKLRKQCETVTKASNELVASLKAEMDAQRKLGLQSRGLQKQLKDRDDELARLKSGADEAQAQLASAQSEVKALQTKLAAARNTAASLEGAAKVPGSAIKGGAANRANAAATAEAAQASQLAQLKEDLYSDLTGLIVRDVKNRELDYLYDCIQTGINGTLHFHLVVPKASADYDKTEFQYLPHLDPNRDRDLVNLLPDFLTVDITFVRGQAAKFYTRVIDALTKRRSLPAQ</sequence>
<dbReference type="InterPro" id="IPR020981">
    <property type="entry name" value="Csm1/Pcs1_C"/>
</dbReference>
<accession>A0A1V6STY4</accession>
<evidence type="ECO:0000313" key="5">
    <source>
        <dbReference type="Proteomes" id="UP000191342"/>
    </source>
</evidence>
<dbReference type="OrthoDB" id="2431049at2759"/>
<feature type="compositionally biased region" description="Polar residues" evidence="2">
    <location>
        <begin position="171"/>
        <end position="181"/>
    </location>
</feature>
<dbReference type="CDD" id="cd23787">
    <property type="entry name" value="RWD_CSM1"/>
    <property type="match status" value="1"/>
</dbReference>
<evidence type="ECO:0000256" key="1">
    <source>
        <dbReference type="SAM" id="Coils"/>
    </source>
</evidence>
<dbReference type="GO" id="GO:0034506">
    <property type="term" value="C:chromosome, centromeric core domain"/>
    <property type="evidence" value="ECO:0007669"/>
    <property type="project" value="TreeGrafter"/>
</dbReference>
<dbReference type="EMBL" id="MLQL01000024">
    <property type="protein sequence ID" value="OQE17475.1"/>
    <property type="molecule type" value="Genomic_DNA"/>
</dbReference>
<dbReference type="Proteomes" id="UP000191342">
    <property type="component" value="Unassembled WGS sequence"/>
</dbReference>
<dbReference type="GO" id="GO:0005730">
    <property type="term" value="C:nucleolus"/>
    <property type="evidence" value="ECO:0007669"/>
    <property type="project" value="TreeGrafter"/>
</dbReference>
<dbReference type="GO" id="GO:0051315">
    <property type="term" value="P:attachment of mitotic spindle microtubules to kinetochore"/>
    <property type="evidence" value="ECO:0007669"/>
    <property type="project" value="TreeGrafter"/>
</dbReference>
<feature type="region of interest" description="Disordered" evidence="2">
    <location>
        <begin position="1"/>
        <end position="274"/>
    </location>
</feature>
<evidence type="ECO:0000259" key="3">
    <source>
        <dbReference type="Pfam" id="PF12539"/>
    </source>
</evidence>
<dbReference type="PANTHER" id="PTHR28006:SF1">
    <property type="entry name" value="MONOPOLIN COMPLEX SUBUNIT CSM1"/>
    <property type="match status" value="1"/>
</dbReference>
<evidence type="ECO:0000256" key="2">
    <source>
        <dbReference type="SAM" id="MobiDB-lite"/>
    </source>
</evidence>
<comment type="caution">
    <text evidence="4">The sequence shown here is derived from an EMBL/GenBank/DDBJ whole genome shotgun (WGS) entry which is preliminary data.</text>
</comment>
<organism evidence="4 5">
    <name type="scientific">Penicillium flavigenum</name>
    <dbReference type="NCBI Taxonomy" id="254877"/>
    <lineage>
        <taxon>Eukaryota</taxon>
        <taxon>Fungi</taxon>
        <taxon>Dikarya</taxon>
        <taxon>Ascomycota</taxon>
        <taxon>Pezizomycotina</taxon>
        <taxon>Eurotiomycetes</taxon>
        <taxon>Eurotiomycetidae</taxon>
        <taxon>Eurotiales</taxon>
        <taxon>Aspergillaceae</taxon>
        <taxon>Penicillium</taxon>
    </lineage>
</organism>
<keyword evidence="1" id="KW-0175">Coiled coil</keyword>
<feature type="compositionally biased region" description="Polar residues" evidence="2">
    <location>
        <begin position="93"/>
        <end position="108"/>
    </location>
</feature>
<dbReference type="STRING" id="254877.A0A1V6STY4"/>
<dbReference type="GO" id="GO:0072686">
    <property type="term" value="C:mitotic spindle"/>
    <property type="evidence" value="ECO:0007669"/>
    <property type="project" value="TreeGrafter"/>
</dbReference>
<dbReference type="Pfam" id="PF12539">
    <property type="entry name" value="Csm1"/>
    <property type="match status" value="1"/>
</dbReference>
<feature type="coiled-coil region" evidence="1">
    <location>
        <begin position="277"/>
        <end position="319"/>
    </location>
</feature>